<evidence type="ECO:0000313" key="1">
    <source>
        <dbReference type="EMBL" id="RGC28293.1"/>
    </source>
</evidence>
<sequence>MVEVSNYLYEIGEVSDESIFIDGTTIEANADKYTILMCEELIKVTITWVRYKSYKWLKDVTRETSY</sequence>
<evidence type="ECO:0008006" key="3">
    <source>
        <dbReference type="Google" id="ProtNLM"/>
    </source>
</evidence>
<dbReference type="AlphaFoldDB" id="A0A3E2WNQ1"/>
<protein>
    <recommendedName>
        <fullName evidence="3">Transposase</fullName>
    </recommendedName>
</protein>
<evidence type="ECO:0000313" key="2">
    <source>
        <dbReference type="Proteomes" id="UP000261111"/>
    </source>
</evidence>
<proteinExistence type="predicted"/>
<reference evidence="1 2" key="1">
    <citation type="submission" date="2018-08" db="EMBL/GenBank/DDBJ databases">
        <title>A genome reference for cultivated species of the human gut microbiota.</title>
        <authorList>
            <person name="Zou Y."/>
            <person name="Xue W."/>
            <person name="Luo G."/>
        </authorList>
    </citation>
    <scope>NUCLEOTIDE SEQUENCE [LARGE SCALE GENOMIC DNA]</scope>
    <source>
        <strain evidence="1 2">AF19-21</strain>
    </source>
</reference>
<dbReference type="Proteomes" id="UP000261111">
    <property type="component" value="Unassembled WGS sequence"/>
</dbReference>
<dbReference type="EMBL" id="QVIA01000020">
    <property type="protein sequence ID" value="RGC28293.1"/>
    <property type="molecule type" value="Genomic_DNA"/>
</dbReference>
<dbReference type="RefSeq" id="WP_081733096.1">
    <property type="nucleotide sequence ID" value="NZ_QVIA01000020.1"/>
</dbReference>
<accession>A0A3E2WNQ1</accession>
<name>A0A3E2WNQ1_9FIRM</name>
<organism evidence="1 2">
    <name type="scientific">Hungatella hathewayi</name>
    <dbReference type="NCBI Taxonomy" id="154046"/>
    <lineage>
        <taxon>Bacteria</taxon>
        <taxon>Bacillati</taxon>
        <taxon>Bacillota</taxon>
        <taxon>Clostridia</taxon>
        <taxon>Lachnospirales</taxon>
        <taxon>Lachnospiraceae</taxon>
        <taxon>Hungatella</taxon>
    </lineage>
</organism>
<gene>
    <name evidence="1" type="ORF">DWX41_16325</name>
</gene>
<comment type="caution">
    <text evidence="1">The sequence shown here is derived from an EMBL/GenBank/DDBJ whole genome shotgun (WGS) entry which is preliminary data.</text>
</comment>